<protein>
    <recommendedName>
        <fullName evidence="7">HEAT repeat-containing protein 1</fullName>
    </recommendedName>
</protein>
<evidence type="ECO:0000256" key="1">
    <source>
        <dbReference type="ARBA" id="ARBA00004604"/>
    </source>
</evidence>
<evidence type="ECO:0000256" key="3">
    <source>
        <dbReference type="ARBA" id="ARBA00022517"/>
    </source>
</evidence>
<evidence type="ECO:0000259" key="8">
    <source>
        <dbReference type="SMART" id="SM01036"/>
    </source>
</evidence>
<dbReference type="GeneID" id="20529069"/>
<gene>
    <name evidence="9" type="ORF">H696_04344</name>
</gene>
<evidence type="ECO:0000256" key="6">
    <source>
        <dbReference type="ARBA" id="ARBA00023274"/>
    </source>
</evidence>
<organism evidence="9">
    <name type="scientific">Fonticula alba</name>
    <name type="common">Slime mold</name>
    <dbReference type="NCBI Taxonomy" id="691883"/>
    <lineage>
        <taxon>Eukaryota</taxon>
        <taxon>Rotosphaerida</taxon>
        <taxon>Fonticulaceae</taxon>
        <taxon>Fonticula</taxon>
    </lineage>
</organism>
<evidence type="ECO:0000256" key="7">
    <source>
        <dbReference type="RuleBase" id="RU367065"/>
    </source>
</evidence>
<keyword evidence="3 7" id="KW-0690">Ribosome biogenesis</keyword>
<comment type="similarity">
    <text evidence="2 7">Belongs to the HEATR1/UTP10 family.</text>
</comment>
<dbReference type="Pfam" id="PF08146">
    <property type="entry name" value="BP28CT"/>
    <property type="match status" value="1"/>
</dbReference>
<dbReference type="STRING" id="691883.A0A058Z3R3"/>
<dbReference type="InterPro" id="IPR022125">
    <property type="entry name" value="U3snoRNP10_N"/>
</dbReference>
<dbReference type="InterPro" id="IPR011989">
    <property type="entry name" value="ARM-like"/>
</dbReference>
<name>A0A058Z3R3_FONAL</name>
<comment type="function">
    <text evidence="7">Involved in nucleolar processing of pre-18S ribosomal RNA.</text>
</comment>
<keyword evidence="5 7" id="KW-0539">Nucleus</keyword>
<evidence type="ECO:0000256" key="4">
    <source>
        <dbReference type="ARBA" id="ARBA00022552"/>
    </source>
</evidence>
<dbReference type="InterPro" id="IPR056473">
    <property type="entry name" value="HEAT_Utp10/HEAT1"/>
</dbReference>
<keyword evidence="10" id="KW-1185">Reference proteome</keyword>
<dbReference type="Proteomes" id="UP000030693">
    <property type="component" value="Unassembled WGS sequence"/>
</dbReference>
<dbReference type="Pfam" id="PF12397">
    <property type="entry name" value="U3snoRNP10"/>
    <property type="match status" value="1"/>
</dbReference>
<dbReference type="Pfam" id="PF23243">
    <property type="entry name" value="HEAT_HEATR1"/>
    <property type="match status" value="1"/>
</dbReference>
<dbReference type="InterPro" id="IPR016024">
    <property type="entry name" value="ARM-type_fold"/>
</dbReference>
<proteinExistence type="inferred from homology"/>
<feature type="domain" description="BP28 C-terminal" evidence="8">
    <location>
        <begin position="1775"/>
        <end position="1972"/>
    </location>
</feature>
<dbReference type="RefSeq" id="XP_009496495.1">
    <property type="nucleotide sequence ID" value="XM_009498220.1"/>
</dbReference>
<evidence type="ECO:0000313" key="10">
    <source>
        <dbReference type="Proteomes" id="UP000030693"/>
    </source>
</evidence>
<dbReference type="PANTHER" id="PTHR13457:SF1">
    <property type="entry name" value="HEAT REPEAT-CONTAINING PROTEIN 1"/>
    <property type="match status" value="1"/>
</dbReference>
<dbReference type="GO" id="GO:0034455">
    <property type="term" value="C:t-UTP complex"/>
    <property type="evidence" value="ECO:0007669"/>
    <property type="project" value="TreeGrafter"/>
</dbReference>
<dbReference type="SUPFAM" id="SSF48371">
    <property type="entry name" value="ARM repeat"/>
    <property type="match status" value="2"/>
</dbReference>
<dbReference type="OrthoDB" id="31183at2759"/>
<dbReference type="Gene3D" id="1.25.10.10">
    <property type="entry name" value="Leucine-rich Repeat Variant"/>
    <property type="match status" value="1"/>
</dbReference>
<keyword evidence="4 7" id="KW-0698">rRNA processing</keyword>
<dbReference type="InterPro" id="IPR040191">
    <property type="entry name" value="UTP10"/>
</dbReference>
<dbReference type="SMART" id="SM01036">
    <property type="entry name" value="BP28CT"/>
    <property type="match status" value="1"/>
</dbReference>
<dbReference type="PANTHER" id="PTHR13457">
    <property type="entry name" value="BAP28"/>
    <property type="match status" value="1"/>
</dbReference>
<sequence>MLNRTKAATEEFMNAALPVLFAGLNSPSADFQIASHLILSQLFGGSQVAQETTRVVTALLCTKTTDRTAASALPVLALICHNSPTVVFEPEHLSGLMALSGLGARLAEVSAMGIAHGLIKGFLGSCTVHLHREGVPEVCLQFLEAVPLTCAELVASTTVALFERVVDVLADQDMDAAAAAASQPTMLAILRLLSTRYPDAVDSCMVHFSATLTEKRKALVFQVFKGVFDGSRHQPLGDNSSSLLLTLNHPSDGIREQAIRELADAIATPAANHAYIAATALGKLYDSHPPVVEAALDILARKEILPHVEADQLQSYLWTVLVTGRDADDQPVRLPAGIFPLVAAMSHHQPGLLADVLPVLLAALTGDMRLDVAAALPALASAACPLLAGLAKVPVSAGSARPAVGAAVATAVATRLPESTLTGLIGALPDLQDLTAPAAGLIGLALVSGQPEARDDAAFFVQTEQLLAALGRVPAAVAAAVAAPAVVSADTALESALEAALALPEATARTQAALQGLLLALVRSSARRRAPLALLQAGLAQQPYHALLLSLFSTLAPLAAAAGSASFAADLLVLLLAEHLDHAPLGFLAGVIVAPPAALPASTVVAALRLLQVVIATQEAHRDLGALGPVLLVPLVHPSGAVRSAAVDCLAALQEVQAALPKAAHKAARGVVARRGSGARSAAPVAGAGPAVDRSLVLCFSELFPTTTAGQPVSAFLSTKKSAKFLKGLLDARAELAMDASALPAVLGAMLKAPRNNSFKLKVISFLLGASGALAEPFFQATLLRVLGSVDAAFKLPHLVAGLASLEARLPALASLSEPAASALARELFGCLHSAALRQLKEDQRVAVAEALLGFLAPQKEEEAEAEAAGPSTGVRLVLLEAVSKDFFLHHPAAYGQRLFQQVIRLLTSTKDSRLAAGIRAFFGRLSDVNAQFAEAFRGLAETYGAAARRVAQPEAAGAPATGGDSQQELDTVGALLIGTLEAFELRRVILPNNDLVTLLFSLLESAVLAGPSVGGDYLRQLLLSSLLSLSNAFQSLDRASAERRAGQTGFRMDVLVDCIRSSDNPQLHHLALLLMSSIAAIYPENVLSSIMPVFAFMGANVLRQDDNYSFFVIQQTLQFVIPPLVKNSPSLGGGINVVPIKPVIKVFVDALGHIPNHRRVRLFDILASTLGQEQYLYAIFALLLDKLSQKPAGSAAGAPPAADADSLREFCVTLSNSFQPEAQLQALLQLLQLVLSLPNDVPRGGASEGPASGGSSSGSSAGIDRDLMLVDIYGMPARQLRMFKYDTIRFISEVLASRAFLQKFVSRSSRGGAAAGTAAPAAAGGASNSPFEQLFISILESLLSLVDSLGAHLARPMEEIGGPAAVKAFRHINARVYDVINQTNSLLSIPSFLNVVSRLLQHRSSSLRRRTLLLFNQRLLDDSQESHRHKDLFLSMLADVTGVIRAGGADADAVLNVQSALVSLEILIRFFAATEAATFLEVVPVVIAGVKSTNVQVAANSLICLASLCSQLKQQILPFLPQFMKDFLGLFRQWLDSKAAPMAAGGSASGIIGSSAEEGGAVTPASMSAAVAERQRRSSQQYFLRSAIALLEDLLVHLRRSSDLSSQQYFLRSAIALLEDLLVHLPQFLSPYIADTLACCLDPYMLAQVGDASIGAGGASLSSSGADSSELLMKTRRVLQLLGQNLPPRVLLPALKGYFERQAPVAEEASLVAFFHLSRDITRRVLQLLGQNLPPRVLLPALKGYFERQAPVAEEASLVAFFHLSRDIVGHLNRSAVVMFSEDFFGLFLGAVSLRGRNGKAPAAPATDRVEAAAVDMYLELVTKMNESMFRPQLIKFVDWANGIERTPARQLSFYFAVDKMLDRLKSVFIPFLGHVFESMMDLLVSLPESVDLKAGSAAGGANVAGSSMFMLAAPSPARKSVGGKRSRDQLDQDEAAAKTGGLLPLEAGMLLWRRLLSSIHKSLVFDTEGFFEKDRFARILPLLVQQFTSPLLQADAGSMRAVAGETLVPLMGQLAVTVSNDVMWKAINAAVLDLTRAPSIDLRCVAISVVIEMYNRLGEELTILLPETLPYIAELMEDDDEEVLALVHQLSAKMEVFLGEPISKYLR</sequence>
<accession>A0A058Z3R3</accession>
<dbReference type="GO" id="GO:0030686">
    <property type="term" value="C:90S preribosome"/>
    <property type="evidence" value="ECO:0007669"/>
    <property type="project" value="TreeGrafter"/>
</dbReference>
<dbReference type="InterPro" id="IPR012954">
    <property type="entry name" value="BP28_C_dom"/>
</dbReference>
<evidence type="ECO:0000256" key="2">
    <source>
        <dbReference type="ARBA" id="ARBA00010559"/>
    </source>
</evidence>
<dbReference type="GO" id="GO:0030515">
    <property type="term" value="F:snoRNA binding"/>
    <property type="evidence" value="ECO:0007669"/>
    <property type="project" value="TreeGrafter"/>
</dbReference>
<keyword evidence="6 7" id="KW-0687">Ribonucleoprotein</keyword>
<reference evidence="9" key="1">
    <citation type="submission" date="2013-04" db="EMBL/GenBank/DDBJ databases">
        <title>The Genome Sequence of Fonticula alba ATCC 38817.</title>
        <authorList>
            <consortium name="The Broad Institute Genomics Platform"/>
            <person name="Russ C."/>
            <person name="Cuomo C."/>
            <person name="Burger G."/>
            <person name="Gray M.W."/>
            <person name="Holland P.W.H."/>
            <person name="King N."/>
            <person name="Lang F.B.F."/>
            <person name="Roger A.J."/>
            <person name="Ruiz-Trillo I."/>
            <person name="Brown M."/>
            <person name="Walker B."/>
            <person name="Young S."/>
            <person name="Zeng Q."/>
            <person name="Gargeya S."/>
            <person name="Fitzgerald M."/>
            <person name="Haas B."/>
            <person name="Abouelleil A."/>
            <person name="Allen A.W."/>
            <person name="Alvarado L."/>
            <person name="Arachchi H.M."/>
            <person name="Berlin A.M."/>
            <person name="Chapman S.B."/>
            <person name="Gainer-Dewar J."/>
            <person name="Goldberg J."/>
            <person name="Griggs A."/>
            <person name="Gujja S."/>
            <person name="Hansen M."/>
            <person name="Howarth C."/>
            <person name="Imamovic A."/>
            <person name="Ireland A."/>
            <person name="Larimer J."/>
            <person name="McCowan C."/>
            <person name="Murphy C."/>
            <person name="Pearson M."/>
            <person name="Poon T.W."/>
            <person name="Priest M."/>
            <person name="Roberts A."/>
            <person name="Saif S."/>
            <person name="Shea T."/>
            <person name="Sisk P."/>
            <person name="Sykes S."/>
            <person name="Wortman J."/>
            <person name="Nusbaum C."/>
            <person name="Birren B."/>
        </authorList>
    </citation>
    <scope>NUCLEOTIDE SEQUENCE [LARGE SCALE GENOMIC DNA]</scope>
    <source>
        <strain evidence="9">ATCC 38817</strain>
    </source>
</reference>
<comment type="subcellular location">
    <subcellularLocation>
        <location evidence="1 7">Nucleus</location>
        <location evidence="1 7">Nucleolus</location>
    </subcellularLocation>
</comment>
<dbReference type="EMBL" id="KB932207">
    <property type="protein sequence ID" value="KCV68924.1"/>
    <property type="molecule type" value="Genomic_DNA"/>
</dbReference>
<evidence type="ECO:0000313" key="9">
    <source>
        <dbReference type="EMBL" id="KCV68924.1"/>
    </source>
</evidence>
<dbReference type="eggNOG" id="KOG1837">
    <property type="taxonomic scope" value="Eukaryota"/>
</dbReference>
<dbReference type="GO" id="GO:0000462">
    <property type="term" value="P:maturation of SSU-rRNA from tricistronic rRNA transcript (SSU-rRNA, 5.8S rRNA, LSU-rRNA)"/>
    <property type="evidence" value="ECO:0007669"/>
    <property type="project" value="TreeGrafter"/>
</dbReference>
<evidence type="ECO:0000256" key="5">
    <source>
        <dbReference type="ARBA" id="ARBA00023242"/>
    </source>
</evidence>
<dbReference type="GO" id="GO:0045943">
    <property type="term" value="P:positive regulation of transcription by RNA polymerase I"/>
    <property type="evidence" value="ECO:0007669"/>
    <property type="project" value="TreeGrafter"/>
</dbReference>
<dbReference type="GO" id="GO:0032040">
    <property type="term" value="C:small-subunit processome"/>
    <property type="evidence" value="ECO:0007669"/>
    <property type="project" value="TreeGrafter"/>
</dbReference>